<reference evidence="1 2" key="1">
    <citation type="journal article" date="2021" name="Elife">
        <title>Chloroplast acquisition without the gene transfer in kleptoplastic sea slugs, Plakobranchus ocellatus.</title>
        <authorList>
            <person name="Maeda T."/>
            <person name="Takahashi S."/>
            <person name="Yoshida T."/>
            <person name="Shimamura S."/>
            <person name="Takaki Y."/>
            <person name="Nagai Y."/>
            <person name="Toyoda A."/>
            <person name="Suzuki Y."/>
            <person name="Arimoto A."/>
            <person name="Ishii H."/>
            <person name="Satoh N."/>
            <person name="Nishiyama T."/>
            <person name="Hasebe M."/>
            <person name="Maruyama T."/>
            <person name="Minagawa J."/>
            <person name="Obokata J."/>
            <person name="Shigenobu S."/>
        </authorList>
    </citation>
    <scope>NUCLEOTIDE SEQUENCE [LARGE SCALE GENOMIC DNA]</scope>
</reference>
<dbReference type="EMBL" id="BMAT01010896">
    <property type="protein sequence ID" value="GFR62873.1"/>
    <property type="molecule type" value="Genomic_DNA"/>
</dbReference>
<protein>
    <recommendedName>
        <fullName evidence="3">Reverse transcriptase domain-containing protein</fullName>
    </recommendedName>
</protein>
<sequence>MNCDPDPDLDQGPDLEKVTFDFWTKNISIHGKEVYIKSLIHRTETFVKNLRWRAFFFLNPELVQPDKETFGFNSTRPPPFIPELKDFKNELAELIQNIKFKKTYNSFQAHLNRDIKSINNEKRLFIPADKTNNFYKIKPQDYEKLLSKSIQQEYSKSDTRTTDEITRIDKHIASTLSLADRINVTAKREAFITLKDHKENFKNKPTCRLINPCKPEIGKISKQILERINKDVREKTQSNQRRKTKDVITWFDNIKDKKEKSFIIFDICDFYPSISEKLLDEALDFASTHSNFTAEERFIIKHTKKTTLYNNNTPWSKKKTNFDVTMGSYDGAETCELVGLFLLSQLNKLNIDVGLYRDDGLAVCKKAQTPKQIKEIKQTICKIFKNN</sequence>
<evidence type="ECO:0008006" key="3">
    <source>
        <dbReference type="Google" id="ProtNLM"/>
    </source>
</evidence>
<proteinExistence type="predicted"/>
<organism evidence="1 2">
    <name type="scientific">Elysia marginata</name>
    <dbReference type="NCBI Taxonomy" id="1093978"/>
    <lineage>
        <taxon>Eukaryota</taxon>
        <taxon>Metazoa</taxon>
        <taxon>Spiralia</taxon>
        <taxon>Lophotrochozoa</taxon>
        <taxon>Mollusca</taxon>
        <taxon>Gastropoda</taxon>
        <taxon>Heterobranchia</taxon>
        <taxon>Euthyneura</taxon>
        <taxon>Panpulmonata</taxon>
        <taxon>Sacoglossa</taxon>
        <taxon>Placobranchoidea</taxon>
        <taxon>Plakobranchidae</taxon>
        <taxon>Elysia</taxon>
    </lineage>
</organism>
<dbReference type="AlphaFoldDB" id="A0AAV4EP40"/>
<evidence type="ECO:0000313" key="2">
    <source>
        <dbReference type="Proteomes" id="UP000762676"/>
    </source>
</evidence>
<dbReference type="Proteomes" id="UP000762676">
    <property type="component" value="Unassembled WGS sequence"/>
</dbReference>
<gene>
    <name evidence="1" type="ORF">ElyMa_005469300</name>
</gene>
<keyword evidence="2" id="KW-1185">Reference proteome</keyword>
<accession>A0AAV4EP40</accession>
<name>A0AAV4EP40_9GAST</name>
<evidence type="ECO:0000313" key="1">
    <source>
        <dbReference type="EMBL" id="GFR62873.1"/>
    </source>
</evidence>
<comment type="caution">
    <text evidence="1">The sequence shown here is derived from an EMBL/GenBank/DDBJ whole genome shotgun (WGS) entry which is preliminary data.</text>
</comment>